<evidence type="ECO:0000313" key="1">
    <source>
        <dbReference type="EMBL" id="MDU8999931.1"/>
    </source>
</evidence>
<accession>A0ABU3V179</accession>
<name>A0ABU3V179_9ACTN</name>
<proteinExistence type="predicted"/>
<organism evidence="1 2">
    <name type="scientific">Streptomyces mirabilis</name>
    <dbReference type="NCBI Taxonomy" id="68239"/>
    <lineage>
        <taxon>Bacteria</taxon>
        <taxon>Bacillati</taxon>
        <taxon>Actinomycetota</taxon>
        <taxon>Actinomycetes</taxon>
        <taxon>Kitasatosporales</taxon>
        <taxon>Streptomycetaceae</taxon>
        <taxon>Streptomyces</taxon>
    </lineage>
</organism>
<comment type="caution">
    <text evidence="1">The sequence shown here is derived from an EMBL/GenBank/DDBJ whole genome shotgun (WGS) entry which is preliminary data.</text>
</comment>
<keyword evidence="2" id="KW-1185">Reference proteome</keyword>
<dbReference type="RefSeq" id="WP_099918096.1">
    <property type="nucleotide sequence ID" value="NZ_CP107955.1"/>
</dbReference>
<gene>
    <name evidence="1" type="ORF">PU648_47935</name>
</gene>
<protein>
    <submittedName>
        <fullName evidence="1">Uncharacterized protein</fullName>
    </submittedName>
</protein>
<reference evidence="1 2" key="1">
    <citation type="submission" date="2023-02" db="EMBL/GenBank/DDBJ databases">
        <authorList>
            <person name="Maleckis M."/>
        </authorList>
    </citation>
    <scope>NUCLEOTIDE SEQUENCE [LARGE SCALE GENOMIC DNA]</scope>
    <source>
        <strain evidence="1 2">P8-A2</strain>
    </source>
</reference>
<evidence type="ECO:0000313" key="2">
    <source>
        <dbReference type="Proteomes" id="UP001257627"/>
    </source>
</evidence>
<sequence>MPAGAQELGNYNAATCESTFKWLEQTSPKEAGDCLEAAWASDNPGYNVDAEPAARLKKVQVAIGPSC</sequence>
<dbReference type="EMBL" id="JARAKF010000001">
    <property type="protein sequence ID" value="MDU8999931.1"/>
    <property type="molecule type" value="Genomic_DNA"/>
</dbReference>
<dbReference type="Proteomes" id="UP001257627">
    <property type="component" value="Unassembled WGS sequence"/>
</dbReference>